<protein>
    <submittedName>
        <fullName evidence="2">Uncharacterized protein</fullName>
    </submittedName>
</protein>
<gene>
    <name evidence="2" type="ORF">V5799_028096</name>
</gene>
<feature type="region of interest" description="Disordered" evidence="1">
    <location>
        <begin position="35"/>
        <end position="55"/>
    </location>
</feature>
<name>A0AAQ4DDV1_AMBAM</name>
<evidence type="ECO:0000256" key="1">
    <source>
        <dbReference type="SAM" id="MobiDB-lite"/>
    </source>
</evidence>
<comment type="caution">
    <text evidence="2">The sequence shown here is derived from an EMBL/GenBank/DDBJ whole genome shotgun (WGS) entry which is preliminary data.</text>
</comment>
<evidence type="ECO:0000313" key="3">
    <source>
        <dbReference type="Proteomes" id="UP001321473"/>
    </source>
</evidence>
<accession>A0AAQ4DDV1</accession>
<dbReference type="EMBL" id="JARKHS020032114">
    <property type="protein sequence ID" value="KAK8760641.1"/>
    <property type="molecule type" value="Genomic_DNA"/>
</dbReference>
<reference evidence="2 3" key="1">
    <citation type="journal article" date="2023" name="Arcadia Sci">
        <title>De novo assembly of a long-read Amblyomma americanum tick genome.</title>
        <authorList>
            <person name="Chou S."/>
            <person name="Poskanzer K.E."/>
            <person name="Rollins M."/>
            <person name="Thuy-Boun P.S."/>
        </authorList>
    </citation>
    <scope>NUCLEOTIDE SEQUENCE [LARGE SCALE GENOMIC DNA]</scope>
    <source>
        <strain evidence="2">F_SG_1</strain>
        <tissue evidence="2">Salivary glands</tissue>
    </source>
</reference>
<dbReference type="Proteomes" id="UP001321473">
    <property type="component" value="Unassembled WGS sequence"/>
</dbReference>
<sequence>MELCNRECIHQQPTQWQYQLITSLHRPHSHVVRTLSRTQSTDKNPGGTLFQETPLFHEKSVEEYQVKGDGAATSP</sequence>
<organism evidence="2 3">
    <name type="scientific">Amblyomma americanum</name>
    <name type="common">Lone star tick</name>
    <dbReference type="NCBI Taxonomy" id="6943"/>
    <lineage>
        <taxon>Eukaryota</taxon>
        <taxon>Metazoa</taxon>
        <taxon>Ecdysozoa</taxon>
        <taxon>Arthropoda</taxon>
        <taxon>Chelicerata</taxon>
        <taxon>Arachnida</taxon>
        <taxon>Acari</taxon>
        <taxon>Parasitiformes</taxon>
        <taxon>Ixodida</taxon>
        <taxon>Ixodoidea</taxon>
        <taxon>Ixodidae</taxon>
        <taxon>Amblyomminae</taxon>
        <taxon>Amblyomma</taxon>
    </lineage>
</organism>
<evidence type="ECO:0000313" key="2">
    <source>
        <dbReference type="EMBL" id="KAK8760641.1"/>
    </source>
</evidence>
<proteinExistence type="predicted"/>
<dbReference type="AlphaFoldDB" id="A0AAQ4DDV1"/>
<keyword evidence="3" id="KW-1185">Reference proteome</keyword>